<evidence type="ECO:0000256" key="4">
    <source>
        <dbReference type="ARBA" id="ARBA00023163"/>
    </source>
</evidence>
<dbReference type="GO" id="GO:0006355">
    <property type="term" value="P:regulation of DNA-templated transcription"/>
    <property type="evidence" value="ECO:0007669"/>
    <property type="project" value="InterPro"/>
</dbReference>
<evidence type="ECO:0000256" key="1">
    <source>
        <dbReference type="ARBA" id="ARBA00005820"/>
    </source>
</evidence>
<evidence type="ECO:0000259" key="6">
    <source>
        <dbReference type="PROSITE" id="PS51755"/>
    </source>
</evidence>
<feature type="DNA-binding region" description="OmpR/PhoB-type" evidence="5">
    <location>
        <begin position="122"/>
        <end position="233"/>
    </location>
</feature>
<dbReference type="eggNOG" id="COG3629">
    <property type="taxonomic scope" value="Bacteria"/>
</dbReference>
<gene>
    <name evidence="7" type="ORF">SacglDRAFT_02055</name>
</gene>
<dbReference type="SMART" id="SM00862">
    <property type="entry name" value="Trans_reg_C"/>
    <property type="match status" value="1"/>
</dbReference>
<reference evidence="7 8" key="1">
    <citation type="submission" date="2011-09" db="EMBL/GenBank/DDBJ databases">
        <authorList>
            <consortium name="US DOE Joint Genome Institute (JGI-PGF)"/>
            <person name="Lucas S."/>
            <person name="Han J."/>
            <person name="Lapidus A."/>
            <person name="Cheng J.-F."/>
            <person name="Goodwin L."/>
            <person name="Pitluck S."/>
            <person name="Peters L."/>
            <person name="Land M.L."/>
            <person name="Hauser L."/>
            <person name="Brambilla E."/>
            <person name="Klenk H.-P."/>
            <person name="Woyke T.J."/>
        </authorList>
    </citation>
    <scope>NUCLEOTIDE SEQUENCE [LARGE SCALE GENOMIC DNA]</scope>
    <source>
        <strain evidence="7 8">K62</strain>
    </source>
</reference>
<dbReference type="GO" id="GO:0000160">
    <property type="term" value="P:phosphorelay signal transduction system"/>
    <property type="evidence" value="ECO:0007669"/>
    <property type="project" value="InterPro"/>
</dbReference>
<dbReference type="CDD" id="cd15831">
    <property type="entry name" value="BTAD"/>
    <property type="match status" value="1"/>
</dbReference>
<dbReference type="InterPro" id="IPR036388">
    <property type="entry name" value="WH-like_DNA-bd_sf"/>
</dbReference>
<feature type="domain" description="OmpR/PhoB-type" evidence="6">
    <location>
        <begin position="122"/>
        <end position="233"/>
    </location>
</feature>
<dbReference type="InterPro" id="IPR027417">
    <property type="entry name" value="P-loop_NTPase"/>
</dbReference>
<dbReference type="PROSITE" id="PS51755">
    <property type="entry name" value="OMPR_PHOB"/>
    <property type="match status" value="1"/>
</dbReference>
<dbReference type="OrthoDB" id="3697347at2"/>
<dbReference type="PRINTS" id="PR00364">
    <property type="entry name" value="DISEASERSIST"/>
</dbReference>
<dbReference type="Gene3D" id="3.40.50.300">
    <property type="entry name" value="P-loop containing nucleotide triphosphate hydrolases"/>
    <property type="match status" value="1"/>
</dbReference>
<dbReference type="CDD" id="cd00383">
    <property type="entry name" value="trans_reg_C"/>
    <property type="match status" value="1"/>
</dbReference>
<comment type="similarity">
    <text evidence="1">Belongs to the AfsR/DnrI/RedD regulatory family.</text>
</comment>
<dbReference type="InterPro" id="IPR041664">
    <property type="entry name" value="AAA_16"/>
</dbReference>
<dbReference type="SUPFAM" id="SSF46894">
    <property type="entry name" value="C-terminal effector domain of the bipartite response regulators"/>
    <property type="match status" value="1"/>
</dbReference>
<dbReference type="SUPFAM" id="SSF52540">
    <property type="entry name" value="P-loop containing nucleoside triphosphate hydrolases"/>
    <property type="match status" value="1"/>
</dbReference>
<accession>I1D1Y7</accession>
<keyword evidence="2" id="KW-0805">Transcription regulation</keyword>
<reference evidence="8" key="2">
    <citation type="submission" date="2012-01" db="EMBL/GenBank/DDBJ databases">
        <title>Noncontiguous Finished sequence of chromosome of Saccharomonospora glauca K62.</title>
        <authorList>
            <consortium name="US DOE Joint Genome Institute"/>
            <person name="Lucas S."/>
            <person name="Han J."/>
            <person name="Lapidus A."/>
            <person name="Cheng J.-F."/>
            <person name="Goodwin L."/>
            <person name="Pitluck S."/>
            <person name="Peters L."/>
            <person name="Mikhailova N."/>
            <person name="Held B."/>
            <person name="Detter J.C."/>
            <person name="Han C."/>
            <person name="Tapia R."/>
            <person name="Land M."/>
            <person name="Hauser L."/>
            <person name="Kyrpides N."/>
            <person name="Ivanova N."/>
            <person name="Pagani I."/>
            <person name="Brambilla E.-M."/>
            <person name="Klenk H.-P."/>
            <person name="Woyke T."/>
        </authorList>
    </citation>
    <scope>NUCLEOTIDE SEQUENCE [LARGE SCALE GENOMIC DNA]</scope>
    <source>
        <strain evidence="8">K62</strain>
    </source>
</reference>
<dbReference type="Proteomes" id="UP000005087">
    <property type="component" value="Chromosome"/>
</dbReference>
<dbReference type="Pfam" id="PF00486">
    <property type="entry name" value="Trans_reg_C"/>
    <property type="match status" value="1"/>
</dbReference>
<dbReference type="PANTHER" id="PTHR35807:SF1">
    <property type="entry name" value="TRANSCRIPTIONAL REGULATOR REDD"/>
    <property type="match status" value="1"/>
</dbReference>
<evidence type="ECO:0000313" key="7">
    <source>
        <dbReference type="EMBL" id="EIE98961.1"/>
    </source>
</evidence>
<dbReference type="Gene3D" id="1.25.40.10">
    <property type="entry name" value="Tetratricopeptide repeat domain"/>
    <property type="match status" value="1"/>
</dbReference>
<dbReference type="InterPro" id="IPR001867">
    <property type="entry name" value="OmpR/PhoB-type_DNA-bd"/>
</dbReference>
<dbReference type="InterPro" id="IPR011990">
    <property type="entry name" value="TPR-like_helical_dom_sf"/>
</dbReference>
<protein>
    <submittedName>
        <fullName evidence="7">DNA-binding transcriptional activator of the SARP family</fullName>
    </submittedName>
</protein>
<dbReference type="GO" id="GO:0003677">
    <property type="term" value="F:DNA binding"/>
    <property type="evidence" value="ECO:0007669"/>
    <property type="project" value="UniProtKB-UniRule"/>
</dbReference>
<dbReference type="PANTHER" id="PTHR35807">
    <property type="entry name" value="TRANSCRIPTIONAL REGULATOR REDD-RELATED"/>
    <property type="match status" value="1"/>
</dbReference>
<dbReference type="STRING" id="928724.SacglDRAFT_02055"/>
<dbReference type="InterPro" id="IPR005158">
    <property type="entry name" value="BTAD"/>
</dbReference>
<keyword evidence="4" id="KW-0804">Transcription</keyword>
<dbReference type="InterPro" id="IPR051677">
    <property type="entry name" value="AfsR-DnrI-RedD_regulator"/>
</dbReference>
<keyword evidence="8" id="KW-1185">Reference proteome</keyword>
<dbReference type="Gene3D" id="1.10.10.10">
    <property type="entry name" value="Winged helix-like DNA-binding domain superfamily/Winged helix DNA-binding domain"/>
    <property type="match status" value="1"/>
</dbReference>
<name>I1D1Y7_9PSEU</name>
<dbReference type="SMART" id="SM01043">
    <property type="entry name" value="BTAD"/>
    <property type="match status" value="1"/>
</dbReference>
<dbReference type="SUPFAM" id="SSF48452">
    <property type="entry name" value="TPR-like"/>
    <property type="match status" value="1"/>
</dbReference>
<dbReference type="AlphaFoldDB" id="I1D1Y7"/>
<proteinExistence type="inferred from homology"/>
<keyword evidence="3 5" id="KW-0238">DNA-binding</keyword>
<dbReference type="Pfam" id="PF03704">
    <property type="entry name" value="BTAD"/>
    <property type="match status" value="1"/>
</dbReference>
<evidence type="ECO:0000313" key="8">
    <source>
        <dbReference type="Proteomes" id="UP000005087"/>
    </source>
</evidence>
<evidence type="ECO:0000256" key="2">
    <source>
        <dbReference type="ARBA" id="ARBA00023015"/>
    </source>
</evidence>
<organism evidence="7 8">
    <name type="scientific">Saccharomonospora glauca K62</name>
    <dbReference type="NCBI Taxonomy" id="928724"/>
    <lineage>
        <taxon>Bacteria</taxon>
        <taxon>Bacillati</taxon>
        <taxon>Actinomycetota</taxon>
        <taxon>Actinomycetes</taxon>
        <taxon>Pseudonocardiales</taxon>
        <taxon>Pseudonocardiaceae</taxon>
        <taxon>Saccharomonospora</taxon>
    </lineage>
</organism>
<sequence length="752" mass="83234">MTRFVRTLRSGPRFSRVDVTWPLDVVATAVPSLPDMESCTPYSSEKLTLASRADRQPGSRPLSDAKRRPNVEVRTELSVVRFSFLAPLPLNVWRAPCIQKTRINPIVYSITLGCHLWSDATSDTHSLGELDTLMTTLGVTLFGPVSVRRGEREIPLGPPKQRSVFAVLAARAGEVVRREELVRAVWGVDASPTAMNSVYTYVARLRNQLEPFRRQRARPDLLVSDSLGYMLRLAPDEVDTKRFTAYLRRARKLQAERLPRAAIEEIESALALWQGPPFGGVVGPFFEAEHAALSEMRLTAIEDRVHLLYQLGGDLSGELAELSALVRRHPLRERLRYVLMLCHLQAGTQTEAIREYNDFRTRLADEQGLEPGERLQQLYAEALKSAPRREGGRLVKPTGWRTETPRPPVPLAQLTRDVPDFTGRKAEIRRLHELVDTATDRGESAVVLINGVPGVGKSALAVHFAHELSTRFPDGQVQLDLRGYGAGQPMHPREALHRLLEALGVTTAPDMDPERQRALLHSLVAGRRLLILLDNARWVQQVRPLLPGDSSCLVLVTSRNGLGGLIARDGARRLRLDGMRVDDGVELFGRIAGRALVASAYPAVRELVEACGGLPLALRIAAAQTELSPSPERTLALFNGVDLLHRLSVPGDEQSSLITVFEWSYAALPERARRMFRALGRGSGAGVTLRTAAALTGESIEEAREHLDILVDAGLAYEPVQDSLLLTPLLFAYARYLYFRESTDESCRAGSS</sequence>
<dbReference type="HOGENOM" id="CLU_004665_6_1_11"/>
<evidence type="ECO:0000256" key="5">
    <source>
        <dbReference type="PROSITE-ProRule" id="PRU01091"/>
    </source>
</evidence>
<dbReference type="Pfam" id="PF13191">
    <property type="entry name" value="AAA_16"/>
    <property type="match status" value="1"/>
</dbReference>
<dbReference type="EMBL" id="CM001484">
    <property type="protein sequence ID" value="EIE98961.1"/>
    <property type="molecule type" value="Genomic_DNA"/>
</dbReference>
<evidence type="ECO:0000256" key="3">
    <source>
        <dbReference type="ARBA" id="ARBA00023125"/>
    </source>
</evidence>
<dbReference type="InterPro" id="IPR016032">
    <property type="entry name" value="Sig_transdc_resp-reg_C-effctor"/>
</dbReference>